<dbReference type="EMBL" id="MTSL01000093">
    <property type="protein sequence ID" value="PJF18943.1"/>
    <property type="molecule type" value="Genomic_DNA"/>
</dbReference>
<keyword evidence="6 10" id="KW-0256">Endoplasmic reticulum</keyword>
<keyword evidence="9 10" id="KW-0472">Membrane</keyword>
<keyword evidence="4 10" id="KW-0812">Transmembrane</keyword>
<dbReference type="Pfam" id="PF07819">
    <property type="entry name" value="PGAP1"/>
    <property type="match status" value="1"/>
</dbReference>
<dbReference type="GO" id="GO:0005789">
    <property type="term" value="C:endoplasmic reticulum membrane"/>
    <property type="evidence" value="ECO:0007669"/>
    <property type="project" value="UniProtKB-SubCell"/>
</dbReference>
<dbReference type="PANTHER" id="PTHR15495">
    <property type="entry name" value="NEGATIVE REGULATOR OF VESICLE FORMATION-RELATED"/>
    <property type="match status" value="1"/>
</dbReference>
<evidence type="ECO:0000256" key="6">
    <source>
        <dbReference type="ARBA" id="ARBA00022824"/>
    </source>
</evidence>
<evidence type="ECO:0000256" key="2">
    <source>
        <dbReference type="ARBA" id="ARBA00006931"/>
    </source>
</evidence>
<dbReference type="Gene3D" id="3.40.50.1820">
    <property type="entry name" value="alpha/beta hydrolase"/>
    <property type="match status" value="1"/>
</dbReference>
<evidence type="ECO:0000256" key="8">
    <source>
        <dbReference type="ARBA" id="ARBA00022989"/>
    </source>
</evidence>
<feature type="transmembrane region" description="Helical" evidence="10">
    <location>
        <begin position="437"/>
        <end position="462"/>
    </location>
</feature>
<dbReference type="STRING" id="1246581.A0A2H9TMG2"/>
<feature type="transmembrane region" description="Helical" evidence="10">
    <location>
        <begin position="482"/>
        <end position="504"/>
    </location>
</feature>
<dbReference type="GO" id="GO:0006505">
    <property type="term" value="P:GPI anchor metabolic process"/>
    <property type="evidence" value="ECO:0007669"/>
    <property type="project" value="TreeGrafter"/>
</dbReference>
<evidence type="ECO:0000256" key="7">
    <source>
        <dbReference type="ARBA" id="ARBA00022927"/>
    </source>
</evidence>
<evidence type="ECO:0000256" key="3">
    <source>
        <dbReference type="ARBA" id="ARBA00022448"/>
    </source>
</evidence>
<sequence>MPESVLVVGHSMGGIVASLGMALPQFQPGTVRNIITIVSPHFRPIVSVDRALVHAYQTVTNFWGAKDNPALRNVTLVLVPPTPRDREVSAASDFIQLAPDVVVAKVFPENWMLCPDHNGIISCHSFLLVLARIIDKLAQLEDPVARKREIAATVNLFAHRWIGERLGALTNDTLVSAPSFKGIITTFGLTGSLTSDRSVNSPHNIDSENVVESLSVGESTVPLYSFVMPQLSFGWKEYLLDITSQTNCSNATIRIAHSSSGEERWYSNTCRALIRFDTHVPGIRADLWLNATVLPVRIRVSLNFGSSMAELLRRQFQLTIAAQIVFSCLLIYAVWKGSGKALRLTVLDPWLFCMSALTLLSGKSVYCLWHYFNGTPCDPISELFFACLLAIVSNTVTIASIVLLSVSMEAFQKKSACFLHSDRAHYTGRKLVRKGPLIALIIPCILLPAPVAFLFVFALLLVTCFKLALDDEEGGSGVAKSLVPLFAFFALIEGPLALVSLKLWQSWHSLDEIDPFFILPFFGLVVIVKTEMFTLRTITQSPYSIRIYLWASLVIMCMGTAAFGNNHLYWPLRTFSALSIPLIIYSVYCAQK</sequence>
<dbReference type="Proteomes" id="UP000240830">
    <property type="component" value="Unassembled WGS sequence"/>
</dbReference>
<protein>
    <recommendedName>
        <fullName evidence="10">GPI inositol-deacylase</fullName>
        <ecNumber evidence="10">3.1.-.-</ecNumber>
    </recommendedName>
</protein>
<dbReference type="InterPro" id="IPR029058">
    <property type="entry name" value="AB_hydrolase_fold"/>
</dbReference>
<feature type="transmembrane region" description="Helical" evidence="10">
    <location>
        <begin position="316"/>
        <end position="335"/>
    </location>
</feature>
<keyword evidence="3 10" id="KW-0813">Transport</keyword>
<evidence type="ECO:0000313" key="12">
    <source>
        <dbReference type="EMBL" id="PJF18943.1"/>
    </source>
</evidence>
<dbReference type="InterPro" id="IPR012908">
    <property type="entry name" value="PGAP1-ab_dom-like"/>
</dbReference>
<comment type="caution">
    <text evidence="12">The sequence shown here is derived from an EMBL/GenBank/DDBJ whole genome shotgun (WGS) entry which is preliminary data.</text>
</comment>
<dbReference type="GO" id="GO:0015031">
    <property type="term" value="P:protein transport"/>
    <property type="evidence" value="ECO:0007669"/>
    <property type="project" value="UniProtKB-KW"/>
</dbReference>
<dbReference type="PANTHER" id="PTHR15495:SF7">
    <property type="entry name" value="GPI INOSITOL-DEACYLASE"/>
    <property type="match status" value="1"/>
</dbReference>
<feature type="transmembrane region" description="Helical" evidence="10">
    <location>
        <begin position="547"/>
        <end position="563"/>
    </location>
</feature>
<reference evidence="12 13" key="1">
    <citation type="submission" date="2016-10" db="EMBL/GenBank/DDBJ databases">
        <title>The genome of Paramicrosporidium saccamoebae is the missing link in understanding Cryptomycota and Microsporidia evolution.</title>
        <authorList>
            <person name="Quandt C.A."/>
            <person name="Beaudet D."/>
            <person name="Corsaro D."/>
            <person name="Michel R."/>
            <person name="Corradi N."/>
            <person name="James T."/>
        </authorList>
    </citation>
    <scope>NUCLEOTIDE SEQUENCE [LARGE SCALE GENOMIC DNA]</scope>
    <source>
        <strain evidence="12 13">KSL3</strain>
    </source>
</reference>
<feature type="transmembrane region" description="Helical" evidence="10">
    <location>
        <begin position="383"/>
        <end position="406"/>
    </location>
</feature>
<evidence type="ECO:0000256" key="1">
    <source>
        <dbReference type="ARBA" id="ARBA00004477"/>
    </source>
</evidence>
<comment type="similarity">
    <text evidence="2 10">Belongs to the GPI inositol-deacylase family.</text>
</comment>
<dbReference type="EC" id="3.1.-.-" evidence="10"/>
<proteinExistence type="inferred from homology"/>
<keyword evidence="7 10" id="KW-0653">Protein transport</keyword>
<evidence type="ECO:0000256" key="10">
    <source>
        <dbReference type="RuleBase" id="RU365011"/>
    </source>
</evidence>
<evidence type="ECO:0000256" key="4">
    <source>
        <dbReference type="ARBA" id="ARBA00022692"/>
    </source>
</evidence>
<comment type="subcellular location">
    <subcellularLocation>
        <location evidence="1">Endoplasmic reticulum membrane</location>
        <topology evidence="1">Multi-pass membrane protein</topology>
    </subcellularLocation>
</comment>
<keyword evidence="8 10" id="KW-1133">Transmembrane helix</keyword>
<evidence type="ECO:0000313" key="13">
    <source>
        <dbReference type="Proteomes" id="UP000240830"/>
    </source>
</evidence>
<dbReference type="OrthoDB" id="348976at2759"/>
<dbReference type="AlphaFoldDB" id="A0A2H9TMG2"/>
<feature type="domain" description="GPI inositol-deacylase PGAP1-like alpha/beta" evidence="11">
    <location>
        <begin position="2"/>
        <end position="134"/>
    </location>
</feature>
<gene>
    <name evidence="12" type="ORF">PSACC_01240</name>
</gene>
<evidence type="ECO:0000259" key="11">
    <source>
        <dbReference type="Pfam" id="PF07819"/>
    </source>
</evidence>
<accession>A0A2H9TMG2</accession>
<dbReference type="InterPro" id="IPR039529">
    <property type="entry name" value="PGAP1/BST1"/>
</dbReference>
<evidence type="ECO:0000256" key="5">
    <source>
        <dbReference type="ARBA" id="ARBA00022801"/>
    </source>
</evidence>
<keyword evidence="13" id="KW-1185">Reference proteome</keyword>
<feature type="transmembrane region" description="Helical" evidence="10">
    <location>
        <begin position="516"/>
        <end position="535"/>
    </location>
</feature>
<organism evidence="12 13">
    <name type="scientific">Paramicrosporidium saccamoebae</name>
    <dbReference type="NCBI Taxonomy" id="1246581"/>
    <lineage>
        <taxon>Eukaryota</taxon>
        <taxon>Fungi</taxon>
        <taxon>Fungi incertae sedis</taxon>
        <taxon>Cryptomycota</taxon>
        <taxon>Cryptomycota incertae sedis</taxon>
        <taxon>Paramicrosporidium</taxon>
    </lineage>
</organism>
<keyword evidence="5 10" id="KW-0378">Hydrolase</keyword>
<evidence type="ECO:0000256" key="9">
    <source>
        <dbReference type="ARBA" id="ARBA00023136"/>
    </source>
</evidence>
<feature type="transmembrane region" description="Helical" evidence="10">
    <location>
        <begin position="570"/>
        <end position="588"/>
    </location>
</feature>
<feature type="transmembrane region" description="Helical" evidence="10">
    <location>
        <begin position="347"/>
        <end position="371"/>
    </location>
</feature>
<comment type="function">
    <text evidence="10">Involved in inositol deacylation of GPI-anchored proteins which plays important roles in the quality control and ER-associated degradation of GPI-anchored proteins.</text>
</comment>
<dbReference type="GO" id="GO:0050185">
    <property type="term" value="F:phosphatidylinositol deacylase activity"/>
    <property type="evidence" value="ECO:0007669"/>
    <property type="project" value="TreeGrafter"/>
</dbReference>
<name>A0A2H9TMG2_9FUNG</name>
<dbReference type="SUPFAM" id="SSF53474">
    <property type="entry name" value="alpha/beta-Hydrolases"/>
    <property type="match status" value="1"/>
</dbReference>
<dbReference type="GO" id="GO:0006888">
    <property type="term" value="P:endoplasmic reticulum to Golgi vesicle-mediated transport"/>
    <property type="evidence" value="ECO:0007669"/>
    <property type="project" value="TreeGrafter"/>
</dbReference>